<organism evidence="2 3">
    <name type="scientific">Schleiferilactobacillus harbinensis DSM 16991</name>
    <dbReference type="NCBI Taxonomy" id="1122147"/>
    <lineage>
        <taxon>Bacteria</taxon>
        <taxon>Bacillati</taxon>
        <taxon>Bacillota</taxon>
        <taxon>Bacilli</taxon>
        <taxon>Lactobacillales</taxon>
        <taxon>Lactobacillaceae</taxon>
        <taxon>Schleiferilactobacillus</taxon>
    </lineage>
</organism>
<sequence>MPILSEQQILDNFTDEELRQVGLNMGYNIPQGTKFHDQPKSEQHDESATQSK</sequence>
<dbReference type="EMBL" id="AZFW01000022">
    <property type="protein sequence ID" value="KRM28947.1"/>
    <property type="molecule type" value="Genomic_DNA"/>
</dbReference>
<evidence type="ECO:0000313" key="2">
    <source>
        <dbReference type="EMBL" id="KRM28947.1"/>
    </source>
</evidence>
<feature type="region of interest" description="Disordered" evidence="1">
    <location>
        <begin position="29"/>
        <end position="52"/>
    </location>
</feature>
<dbReference type="AlphaFoldDB" id="A0A0R1XQX6"/>
<accession>A0A0R1XQX6</accession>
<proteinExistence type="predicted"/>
<evidence type="ECO:0000256" key="1">
    <source>
        <dbReference type="SAM" id="MobiDB-lite"/>
    </source>
</evidence>
<reference evidence="2 3" key="1">
    <citation type="journal article" date="2015" name="Genome Announc.">
        <title>Expanding the biotechnology potential of lactobacilli through comparative genomics of 213 strains and associated genera.</title>
        <authorList>
            <person name="Sun Z."/>
            <person name="Harris H.M."/>
            <person name="McCann A."/>
            <person name="Guo C."/>
            <person name="Argimon S."/>
            <person name="Zhang W."/>
            <person name="Yang X."/>
            <person name="Jeffery I.B."/>
            <person name="Cooney J.C."/>
            <person name="Kagawa T.F."/>
            <person name="Liu W."/>
            <person name="Song Y."/>
            <person name="Salvetti E."/>
            <person name="Wrobel A."/>
            <person name="Rasinkangas P."/>
            <person name="Parkhill J."/>
            <person name="Rea M.C."/>
            <person name="O'Sullivan O."/>
            <person name="Ritari J."/>
            <person name="Douillard F.P."/>
            <person name="Paul Ross R."/>
            <person name="Yang R."/>
            <person name="Briner A.E."/>
            <person name="Felis G.E."/>
            <person name="de Vos W.M."/>
            <person name="Barrangou R."/>
            <person name="Klaenhammer T.R."/>
            <person name="Caufield P.W."/>
            <person name="Cui Y."/>
            <person name="Zhang H."/>
            <person name="O'Toole P.W."/>
        </authorList>
    </citation>
    <scope>NUCLEOTIDE SEQUENCE [LARGE SCALE GENOMIC DNA]</scope>
    <source>
        <strain evidence="2 3">DSM 16991</strain>
    </source>
</reference>
<protein>
    <submittedName>
        <fullName evidence="2">Uncharacterized protein</fullName>
    </submittedName>
</protein>
<dbReference type="Proteomes" id="UP000050949">
    <property type="component" value="Unassembled WGS sequence"/>
</dbReference>
<name>A0A0R1XQX6_9LACO</name>
<dbReference type="PATRIC" id="fig|1122147.4.peg.1416"/>
<evidence type="ECO:0000313" key="3">
    <source>
        <dbReference type="Proteomes" id="UP000050949"/>
    </source>
</evidence>
<feature type="compositionally biased region" description="Basic and acidic residues" evidence="1">
    <location>
        <begin position="34"/>
        <end position="52"/>
    </location>
</feature>
<gene>
    <name evidence="2" type="ORF">FC91_GL001365</name>
</gene>
<comment type="caution">
    <text evidence="2">The sequence shown here is derived from an EMBL/GenBank/DDBJ whole genome shotgun (WGS) entry which is preliminary data.</text>
</comment>